<keyword evidence="2" id="KW-1185">Reference proteome</keyword>
<organism evidence="1 2">
    <name type="scientific">Portunus trituberculatus</name>
    <name type="common">Swimming crab</name>
    <name type="synonym">Neptunus trituberculatus</name>
    <dbReference type="NCBI Taxonomy" id="210409"/>
    <lineage>
        <taxon>Eukaryota</taxon>
        <taxon>Metazoa</taxon>
        <taxon>Ecdysozoa</taxon>
        <taxon>Arthropoda</taxon>
        <taxon>Crustacea</taxon>
        <taxon>Multicrustacea</taxon>
        <taxon>Malacostraca</taxon>
        <taxon>Eumalacostraca</taxon>
        <taxon>Eucarida</taxon>
        <taxon>Decapoda</taxon>
        <taxon>Pleocyemata</taxon>
        <taxon>Brachyura</taxon>
        <taxon>Eubrachyura</taxon>
        <taxon>Portunoidea</taxon>
        <taxon>Portunidae</taxon>
        <taxon>Portuninae</taxon>
        <taxon>Portunus</taxon>
    </lineage>
</organism>
<dbReference type="EMBL" id="VSRR010013608">
    <property type="protein sequence ID" value="MPC55994.1"/>
    <property type="molecule type" value="Genomic_DNA"/>
</dbReference>
<evidence type="ECO:0000313" key="2">
    <source>
        <dbReference type="Proteomes" id="UP000324222"/>
    </source>
</evidence>
<reference evidence="1 2" key="1">
    <citation type="submission" date="2019-05" db="EMBL/GenBank/DDBJ databases">
        <title>Another draft genome of Portunus trituberculatus and its Hox gene families provides insights of decapod evolution.</title>
        <authorList>
            <person name="Jeong J.-H."/>
            <person name="Song I."/>
            <person name="Kim S."/>
            <person name="Choi T."/>
            <person name="Kim D."/>
            <person name="Ryu S."/>
            <person name="Kim W."/>
        </authorList>
    </citation>
    <scope>NUCLEOTIDE SEQUENCE [LARGE SCALE GENOMIC DNA]</scope>
    <source>
        <tissue evidence="1">Muscle</tissue>
    </source>
</reference>
<proteinExistence type="predicted"/>
<evidence type="ECO:0000313" key="1">
    <source>
        <dbReference type="EMBL" id="MPC55994.1"/>
    </source>
</evidence>
<protein>
    <submittedName>
        <fullName evidence="1">Uncharacterized protein</fullName>
    </submittedName>
</protein>
<accession>A0A5B7GHH1</accession>
<name>A0A5B7GHH1_PORTR</name>
<dbReference type="AlphaFoldDB" id="A0A5B7GHH1"/>
<sequence length="74" mass="8675">MANALWVGFEFSLNRKILKHLSLHNLLSDVQYDFRQDRFTEDLRAFLTNSWSFSFRESSIHQLINSPPLSDEGS</sequence>
<dbReference type="Proteomes" id="UP000324222">
    <property type="component" value="Unassembled WGS sequence"/>
</dbReference>
<comment type="caution">
    <text evidence="1">The sequence shown here is derived from an EMBL/GenBank/DDBJ whole genome shotgun (WGS) entry which is preliminary data.</text>
</comment>
<gene>
    <name evidence="1" type="ORF">E2C01_049943</name>
</gene>